<evidence type="ECO:0000313" key="2">
    <source>
        <dbReference type="EMBL" id="SCU65381.1"/>
    </source>
</evidence>
<dbReference type="RefSeq" id="XP_067076988.1">
    <property type="nucleotide sequence ID" value="XM_067220887.1"/>
</dbReference>
<dbReference type="Proteomes" id="UP000195570">
    <property type="component" value="Unassembled WGS sequence"/>
</dbReference>
<dbReference type="InterPro" id="IPR036514">
    <property type="entry name" value="SGNH_hydro_sf"/>
</dbReference>
<feature type="domain" description="SGNH hydrolase-type esterase" evidence="1">
    <location>
        <begin position="6"/>
        <end position="207"/>
    </location>
</feature>
<dbReference type="AlphaFoldDB" id="A0A1G4I1F1"/>
<dbReference type="InterPro" id="IPR013830">
    <property type="entry name" value="SGNH_hydro"/>
</dbReference>
<dbReference type="PANTHER" id="PTHR14209">
    <property type="entry name" value="ISOAMYL ACETATE-HYDROLYZING ESTERASE 1"/>
    <property type="match status" value="1"/>
</dbReference>
<proteinExistence type="predicted"/>
<evidence type="ECO:0000313" key="3">
    <source>
        <dbReference type="Proteomes" id="UP000195570"/>
    </source>
</evidence>
<dbReference type="VEuPathDB" id="TriTrypDB:TEOVI_000684000"/>
<name>A0A1G4I1F1_TRYEQ</name>
<dbReference type="GeneID" id="92380774"/>
<dbReference type="FunFam" id="3.40.50.1110:FF:000043">
    <property type="entry name" value="Esterase, putative"/>
    <property type="match status" value="1"/>
</dbReference>
<dbReference type="CDD" id="cd01838">
    <property type="entry name" value="Isoamyl_acetate_hydrolase_like"/>
    <property type="match status" value="1"/>
</dbReference>
<sequence length="245" mass="27191">MSHILLLGDSLTEWGFECGWASRLSNVYVRRADVINRGLCGYNTRWILSILKNDESRHHLLPAYAPRPLFITLLLGSNDCATGGQAVPLHEFKSNLRAIIDLVRKHASPVGGIFLMTPPPINVEKWHKRLQREFGADPSTCGRSLERVLSYRDAVLQVGCVEKKAHNDVHVVDLYERFLGKDAESPNVAKGPWCDYLSDGLHFSETGGALVFDALMSAIESSPHSAQIIPGNVATQLPDFMTLMK</sequence>
<comment type="caution">
    <text evidence="2">The sequence shown here is derived from an EMBL/GenBank/DDBJ whole genome shotgun (WGS) entry which is preliminary data.</text>
</comment>
<dbReference type="Gene3D" id="3.40.50.1110">
    <property type="entry name" value="SGNH hydrolase"/>
    <property type="match status" value="1"/>
</dbReference>
<dbReference type="PANTHER" id="PTHR14209:SF19">
    <property type="entry name" value="ISOAMYL ACETATE-HYDROLYZING ESTERASE 1 HOMOLOG"/>
    <property type="match status" value="1"/>
</dbReference>
<evidence type="ECO:0000259" key="1">
    <source>
        <dbReference type="Pfam" id="PF13472"/>
    </source>
</evidence>
<accession>A0A1G4I1F1</accession>
<keyword evidence="3" id="KW-1185">Reference proteome</keyword>
<reference evidence="2" key="1">
    <citation type="submission" date="2016-09" db="EMBL/GenBank/DDBJ databases">
        <authorList>
            <person name="Hebert L."/>
            <person name="Moumen B."/>
        </authorList>
    </citation>
    <scope>NUCLEOTIDE SEQUENCE [LARGE SCALE GENOMIC DNA]</scope>
    <source>
        <strain evidence="2">OVI</strain>
    </source>
</reference>
<dbReference type="Pfam" id="PF13472">
    <property type="entry name" value="Lipase_GDSL_2"/>
    <property type="match status" value="1"/>
</dbReference>
<protein>
    <submittedName>
        <fullName evidence="2">Esterase, putative</fullName>
    </submittedName>
</protein>
<dbReference type="EMBL" id="CZPT02000282">
    <property type="protein sequence ID" value="SCU65381.1"/>
    <property type="molecule type" value="Genomic_DNA"/>
</dbReference>
<dbReference type="InterPro" id="IPR045136">
    <property type="entry name" value="Iah1-like"/>
</dbReference>
<organism evidence="2 3">
    <name type="scientific">Trypanosoma equiperdum</name>
    <dbReference type="NCBI Taxonomy" id="5694"/>
    <lineage>
        <taxon>Eukaryota</taxon>
        <taxon>Discoba</taxon>
        <taxon>Euglenozoa</taxon>
        <taxon>Kinetoplastea</taxon>
        <taxon>Metakinetoplastina</taxon>
        <taxon>Trypanosomatida</taxon>
        <taxon>Trypanosomatidae</taxon>
        <taxon>Trypanosoma</taxon>
    </lineage>
</organism>
<gene>
    <name evidence="2" type="ORF">TEOVI_000684000</name>
</gene>
<dbReference type="SUPFAM" id="SSF52266">
    <property type="entry name" value="SGNH hydrolase"/>
    <property type="match status" value="1"/>
</dbReference>